<dbReference type="AlphaFoldDB" id="E3BKF5"/>
<evidence type="ECO:0000313" key="2">
    <source>
        <dbReference type="Proteomes" id="UP000002943"/>
    </source>
</evidence>
<reference evidence="1 2" key="1">
    <citation type="journal article" date="2012" name="Int. J. Syst. Evol. Microbiol.">
        <title>Vibrio caribbeanicus sp. nov., isolated from the marine sponge Scleritoderma cyanea.</title>
        <authorList>
            <person name="Hoffmann M."/>
            <person name="Monday S.R."/>
            <person name="Allard M.W."/>
            <person name="Strain E.A."/>
            <person name="Whittaker P."/>
            <person name="Naum M."/>
            <person name="McCarthy P.J."/>
            <person name="Lopez J.V."/>
            <person name="Fischer M."/>
            <person name="Brown E.W."/>
        </authorList>
    </citation>
    <scope>NUCLEOTIDE SEQUENCE [LARGE SCALE GENOMIC DNA]</scope>
    <source>
        <strain evidence="1 2">ATCC BAA-2122</strain>
    </source>
</reference>
<proteinExistence type="predicted"/>
<gene>
    <name evidence="1" type="ORF">VIBC2010_05169</name>
</gene>
<sequence>MGIVQALGLDGKTILILVGLFKLHTRVTVLETKGG</sequence>
<keyword evidence="2" id="KW-1185">Reference proteome</keyword>
<organism evidence="1 2">
    <name type="scientific">Vibrio caribbeanicus ATCC BAA-2122</name>
    <dbReference type="NCBI Taxonomy" id="796620"/>
    <lineage>
        <taxon>Bacteria</taxon>
        <taxon>Pseudomonadati</taxon>
        <taxon>Pseudomonadota</taxon>
        <taxon>Gammaproteobacteria</taxon>
        <taxon>Vibrionales</taxon>
        <taxon>Vibrionaceae</taxon>
        <taxon>Vibrio</taxon>
    </lineage>
</organism>
<dbReference type="EMBL" id="AEIU01000074">
    <property type="protein sequence ID" value="EFP96540.1"/>
    <property type="molecule type" value="Genomic_DNA"/>
</dbReference>
<accession>E3BKF5</accession>
<evidence type="ECO:0000313" key="1">
    <source>
        <dbReference type="EMBL" id="EFP96540.1"/>
    </source>
</evidence>
<name>E3BKF5_9VIBR</name>
<comment type="caution">
    <text evidence="1">The sequence shown here is derived from an EMBL/GenBank/DDBJ whole genome shotgun (WGS) entry which is preliminary data.</text>
</comment>
<dbReference type="Proteomes" id="UP000002943">
    <property type="component" value="Unassembled WGS sequence"/>
</dbReference>
<protein>
    <submittedName>
        <fullName evidence="1">Uncharacterized protein</fullName>
    </submittedName>
</protein>